<evidence type="ECO:0000313" key="2">
    <source>
        <dbReference type="Proteomes" id="UP001500575"/>
    </source>
</evidence>
<gene>
    <name evidence="1" type="ORF">GCM10009843_40430</name>
</gene>
<accession>A0ABN2YYV7</accession>
<organism evidence="1 2">
    <name type="scientific">Nocardioides bigeumensis</name>
    <dbReference type="NCBI Taxonomy" id="433657"/>
    <lineage>
        <taxon>Bacteria</taxon>
        <taxon>Bacillati</taxon>
        <taxon>Actinomycetota</taxon>
        <taxon>Actinomycetes</taxon>
        <taxon>Propionibacteriales</taxon>
        <taxon>Nocardioidaceae</taxon>
        <taxon>Nocardioides</taxon>
    </lineage>
</organism>
<comment type="caution">
    <text evidence="1">The sequence shown here is derived from an EMBL/GenBank/DDBJ whole genome shotgun (WGS) entry which is preliminary data.</text>
</comment>
<dbReference type="Proteomes" id="UP001500575">
    <property type="component" value="Unassembled WGS sequence"/>
</dbReference>
<dbReference type="InterPro" id="IPR011200">
    <property type="entry name" value="UCP012608"/>
</dbReference>
<dbReference type="EMBL" id="BAAAQQ010000014">
    <property type="protein sequence ID" value="GAA2134190.1"/>
    <property type="molecule type" value="Genomic_DNA"/>
</dbReference>
<keyword evidence="2" id="KW-1185">Reference proteome</keyword>
<reference evidence="1 2" key="1">
    <citation type="journal article" date="2019" name="Int. J. Syst. Evol. Microbiol.">
        <title>The Global Catalogue of Microorganisms (GCM) 10K type strain sequencing project: providing services to taxonomists for standard genome sequencing and annotation.</title>
        <authorList>
            <consortium name="The Broad Institute Genomics Platform"/>
            <consortium name="The Broad Institute Genome Sequencing Center for Infectious Disease"/>
            <person name="Wu L."/>
            <person name="Ma J."/>
        </authorList>
    </citation>
    <scope>NUCLEOTIDE SEQUENCE [LARGE SCALE GENOMIC DNA]</scope>
    <source>
        <strain evidence="1 2">JCM 16021</strain>
    </source>
</reference>
<sequence>MLARVAAEEDQPLALVEAGASAGLCLYPDRYAYRWTTDQGDVTLPLAGAPELTCRVRGPAPLPVAHPEVAWRGGVDLNPLDVTDPDDTAWLVNLVWPEEESRRRRLRAAFAVASAEPPHVRRGDLLEALPRLVEEAAAYGVPVVLHSAVIAYLEPDERRRYARLVSGLVEEGACRWISNEGPQVLWEVRSPGLGEPPGPAQFVVGLDGRALAWAHGHGTNLTWLEGPG</sequence>
<dbReference type="Pfam" id="PF10094">
    <property type="entry name" value="DUF2332"/>
    <property type="match status" value="1"/>
</dbReference>
<evidence type="ECO:0008006" key="3">
    <source>
        <dbReference type="Google" id="ProtNLM"/>
    </source>
</evidence>
<proteinExistence type="predicted"/>
<protein>
    <recommendedName>
        <fullName evidence="3">DUF2332 family protein</fullName>
    </recommendedName>
</protein>
<evidence type="ECO:0000313" key="1">
    <source>
        <dbReference type="EMBL" id="GAA2134190.1"/>
    </source>
</evidence>
<name>A0ABN2YYV7_9ACTN</name>